<reference evidence="4" key="1">
    <citation type="journal article" date="2019" name="Int. J. Syst. Evol. Microbiol.">
        <title>The Global Catalogue of Microorganisms (GCM) 10K type strain sequencing project: providing services to taxonomists for standard genome sequencing and annotation.</title>
        <authorList>
            <consortium name="The Broad Institute Genomics Platform"/>
            <consortium name="The Broad Institute Genome Sequencing Center for Infectious Disease"/>
            <person name="Wu L."/>
            <person name="Ma J."/>
        </authorList>
    </citation>
    <scope>NUCLEOTIDE SEQUENCE [LARGE SCALE GENOMIC DNA]</scope>
    <source>
        <strain evidence="4">NBRC 112502</strain>
    </source>
</reference>
<dbReference type="PANTHER" id="PTHR23028:SF53">
    <property type="entry name" value="ACYL_TRANSF_3 DOMAIN-CONTAINING PROTEIN"/>
    <property type="match status" value="1"/>
</dbReference>
<gene>
    <name evidence="3" type="ORF">GCM10010909_02530</name>
</gene>
<keyword evidence="1" id="KW-0472">Membrane</keyword>
<dbReference type="Pfam" id="PF01757">
    <property type="entry name" value="Acyl_transf_3"/>
    <property type="match status" value="1"/>
</dbReference>
<keyword evidence="1" id="KW-0812">Transmembrane</keyword>
<keyword evidence="1" id="KW-1133">Transmembrane helix</keyword>
<feature type="transmembrane region" description="Helical" evidence="1">
    <location>
        <begin position="190"/>
        <end position="210"/>
    </location>
</feature>
<feature type="transmembrane region" description="Helical" evidence="1">
    <location>
        <begin position="252"/>
        <end position="270"/>
    </location>
</feature>
<keyword evidence="3" id="KW-0012">Acyltransferase</keyword>
<feature type="transmembrane region" description="Helical" evidence="1">
    <location>
        <begin position="320"/>
        <end position="341"/>
    </location>
</feature>
<dbReference type="InterPro" id="IPR002656">
    <property type="entry name" value="Acyl_transf_3_dom"/>
</dbReference>
<sequence>MNDPAAKRPDKLVSLEVARFAAALCVGTDHIVSFTASLSPNPVLGGFDLPPITSVLFFFVLSGFVIYTAHRQDFGQLNRLPRFAWRRFWRIYPVYWLSLAIPLFFLWPTCTPGYLAQIFTLAPFTRNNSFRELIPPAWSLRFEIAFYLMFALALLPRVGRYILGAWIFLAAWHVYQPMKPMGFILRLPHAVAWHFFGVHEIMFFAGLGAGATFFRLRLHHRWLWLLLGGASAALMLLTQMDAWGFAYPSLERTPLVAASFAAIIVSLAALERGGHLRLNQRLTRLGAMSYPFYIIHPSVLFLGSAFIYEHPGDKHMFSPLTVFVAFMAASLIASALVTFLYDRPLQRLARRISP</sequence>
<feature type="transmembrane region" description="Helical" evidence="1">
    <location>
        <begin position="290"/>
        <end position="308"/>
    </location>
</feature>
<dbReference type="InterPro" id="IPR050879">
    <property type="entry name" value="Acyltransferase_3"/>
</dbReference>
<dbReference type="RefSeq" id="WP_284256076.1">
    <property type="nucleotide sequence ID" value="NZ_BSOS01000005.1"/>
</dbReference>
<comment type="caution">
    <text evidence="3">The sequence shown here is derived from an EMBL/GenBank/DDBJ whole genome shotgun (WGS) entry which is preliminary data.</text>
</comment>
<organism evidence="3 4">
    <name type="scientific">Acidocella aquatica</name>
    <dbReference type="NCBI Taxonomy" id="1922313"/>
    <lineage>
        <taxon>Bacteria</taxon>
        <taxon>Pseudomonadati</taxon>
        <taxon>Pseudomonadota</taxon>
        <taxon>Alphaproteobacteria</taxon>
        <taxon>Acetobacterales</taxon>
        <taxon>Acidocellaceae</taxon>
        <taxon>Acidocella</taxon>
    </lineage>
</organism>
<dbReference type="EMBL" id="BSOS01000005">
    <property type="protein sequence ID" value="GLR65575.1"/>
    <property type="molecule type" value="Genomic_DNA"/>
</dbReference>
<feature type="transmembrane region" description="Helical" evidence="1">
    <location>
        <begin position="52"/>
        <end position="70"/>
    </location>
</feature>
<feature type="transmembrane region" description="Helical" evidence="1">
    <location>
        <begin position="12"/>
        <end position="32"/>
    </location>
</feature>
<feature type="transmembrane region" description="Helical" evidence="1">
    <location>
        <begin position="161"/>
        <end position="178"/>
    </location>
</feature>
<evidence type="ECO:0000313" key="4">
    <source>
        <dbReference type="Proteomes" id="UP001156641"/>
    </source>
</evidence>
<protein>
    <submittedName>
        <fullName evidence="3">Acyltransferase</fullName>
    </submittedName>
</protein>
<evidence type="ECO:0000313" key="3">
    <source>
        <dbReference type="EMBL" id="GLR65575.1"/>
    </source>
</evidence>
<evidence type="ECO:0000256" key="1">
    <source>
        <dbReference type="SAM" id="Phobius"/>
    </source>
</evidence>
<feature type="transmembrane region" description="Helical" evidence="1">
    <location>
        <begin position="136"/>
        <end position="154"/>
    </location>
</feature>
<keyword evidence="4" id="KW-1185">Reference proteome</keyword>
<dbReference type="Proteomes" id="UP001156641">
    <property type="component" value="Unassembled WGS sequence"/>
</dbReference>
<name>A0ABQ5ZZC8_9PROT</name>
<accession>A0ABQ5ZZC8</accession>
<dbReference type="GO" id="GO:0016746">
    <property type="term" value="F:acyltransferase activity"/>
    <property type="evidence" value="ECO:0007669"/>
    <property type="project" value="UniProtKB-KW"/>
</dbReference>
<feature type="transmembrane region" description="Helical" evidence="1">
    <location>
        <begin position="222"/>
        <end position="240"/>
    </location>
</feature>
<feature type="domain" description="Acyltransferase 3" evidence="2">
    <location>
        <begin position="15"/>
        <end position="338"/>
    </location>
</feature>
<dbReference type="PANTHER" id="PTHR23028">
    <property type="entry name" value="ACETYLTRANSFERASE"/>
    <property type="match status" value="1"/>
</dbReference>
<feature type="transmembrane region" description="Helical" evidence="1">
    <location>
        <begin position="91"/>
        <end position="116"/>
    </location>
</feature>
<keyword evidence="3" id="KW-0808">Transferase</keyword>
<evidence type="ECO:0000259" key="2">
    <source>
        <dbReference type="Pfam" id="PF01757"/>
    </source>
</evidence>
<proteinExistence type="predicted"/>